<dbReference type="Gene3D" id="1.25.40.20">
    <property type="entry name" value="Ankyrin repeat-containing domain"/>
    <property type="match status" value="1"/>
</dbReference>
<comment type="function">
    <text evidence="7">Ubiquitin-binding protein that specifically recognizes and binds 'Lys-63'-linked ubiquitin. Does not bind 'Lys-48'-linked ubiquitin. Positively regulates the internalization of ligand-activated EGFR by binding to the Ub moiety of ubiquitinated EGFR at the cell membrane.</text>
</comment>
<feature type="repeat" description="ANK" evidence="8">
    <location>
        <begin position="47"/>
        <end position="79"/>
    </location>
</feature>
<keyword evidence="12" id="KW-1185">Reference proteome</keyword>
<dbReference type="GO" id="GO:0005886">
    <property type="term" value="C:plasma membrane"/>
    <property type="evidence" value="ECO:0007669"/>
    <property type="project" value="UniProtKB-SubCell"/>
</dbReference>
<dbReference type="PROSITE" id="PS50330">
    <property type="entry name" value="UIM"/>
    <property type="match status" value="2"/>
</dbReference>
<dbReference type="AlphaFoldDB" id="A0A7J7T6L1"/>
<comment type="caution">
    <text evidence="11">The sequence shown here is derived from an EMBL/GenBank/DDBJ whole genome shotgun (WGS) entry which is preliminary data.</text>
</comment>
<evidence type="ECO:0000313" key="12">
    <source>
        <dbReference type="Proteomes" id="UP000527355"/>
    </source>
</evidence>
<dbReference type="VEuPathDB" id="HostDB:ANKRD13B"/>
<name>A0A7J7T6L1_MYOMY</name>
<evidence type="ECO:0000313" key="11">
    <source>
        <dbReference type="EMBL" id="KAF6296155.1"/>
    </source>
</evidence>
<gene>
    <name evidence="11" type="ORF">mMyoMyo1_009233</name>
</gene>
<evidence type="ECO:0000256" key="1">
    <source>
        <dbReference type="ARBA" id="ARBA00004236"/>
    </source>
</evidence>
<dbReference type="InterPro" id="IPR021832">
    <property type="entry name" value="ANKRD13"/>
</dbReference>
<dbReference type="GO" id="GO:0005770">
    <property type="term" value="C:late endosome"/>
    <property type="evidence" value="ECO:0007669"/>
    <property type="project" value="UniProtKB-SubCell"/>
</dbReference>
<dbReference type="Pfam" id="PF12796">
    <property type="entry name" value="Ank_2"/>
    <property type="match status" value="1"/>
</dbReference>
<proteinExistence type="predicted"/>
<protein>
    <recommendedName>
        <fullName evidence="10">Ankyrin repeat domain-containing protein</fullName>
    </recommendedName>
</protein>
<organism evidence="11 12">
    <name type="scientific">Myotis myotis</name>
    <name type="common">Greater mouse-eared bat</name>
    <name type="synonym">Vespertilio myotis</name>
    <dbReference type="NCBI Taxonomy" id="51298"/>
    <lineage>
        <taxon>Eukaryota</taxon>
        <taxon>Metazoa</taxon>
        <taxon>Chordata</taxon>
        <taxon>Craniata</taxon>
        <taxon>Vertebrata</taxon>
        <taxon>Euteleostomi</taxon>
        <taxon>Mammalia</taxon>
        <taxon>Eutheria</taxon>
        <taxon>Laurasiatheria</taxon>
        <taxon>Chiroptera</taxon>
        <taxon>Yangochiroptera</taxon>
        <taxon>Vespertilionidae</taxon>
        <taxon>Myotis</taxon>
    </lineage>
</organism>
<accession>A0A7J7T6L1</accession>
<evidence type="ECO:0000256" key="7">
    <source>
        <dbReference type="ARBA" id="ARBA00024956"/>
    </source>
</evidence>
<evidence type="ECO:0000256" key="4">
    <source>
        <dbReference type="ARBA" id="ARBA00022737"/>
    </source>
</evidence>
<reference evidence="11 12" key="1">
    <citation type="journal article" date="2020" name="Nature">
        <title>Six reference-quality genomes reveal evolution of bat adaptations.</title>
        <authorList>
            <person name="Jebb D."/>
            <person name="Huang Z."/>
            <person name="Pippel M."/>
            <person name="Hughes G.M."/>
            <person name="Lavrichenko K."/>
            <person name="Devanna P."/>
            <person name="Winkler S."/>
            <person name="Jermiin L.S."/>
            <person name="Skirmuntt E.C."/>
            <person name="Katzourakis A."/>
            <person name="Burkitt-Gray L."/>
            <person name="Ray D.A."/>
            <person name="Sullivan K.A.M."/>
            <person name="Roscito J.G."/>
            <person name="Kirilenko B.M."/>
            <person name="Davalos L.M."/>
            <person name="Corthals A.P."/>
            <person name="Power M.L."/>
            <person name="Jones G."/>
            <person name="Ransome R.D."/>
            <person name="Dechmann D.K.N."/>
            <person name="Locatelli A.G."/>
            <person name="Puechmaille S.J."/>
            <person name="Fedrigo O."/>
            <person name="Jarvis E.D."/>
            <person name="Hiller M."/>
            <person name="Vernes S.C."/>
            <person name="Myers E.W."/>
            <person name="Teeling E.C."/>
        </authorList>
    </citation>
    <scope>NUCLEOTIDE SEQUENCE [LARGE SCALE GENOMIC DNA]</scope>
    <source>
        <strain evidence="11">MMyoMyo1</strain>
        <tissue evidence="11">Flight muscle</tissue>
    </source>
</reference>
<dbReference type="InterPro" id="IPR036770">
    <property type="entry name" value="Ankyrin_rpt-contain_sf"/>
</dbReference>
<dbReference type="GO" id="GO:0002091">
    <property type="term" value="P:negative regulation of receptor internalization"/>
    <property type="evidence" value="ECO:0007669"/>
    <property type="project" value="UniProtKB-ARBA"/>
</dbReference>
<keyword evidence="4" id="KW-0677">Repeat</keyword>
<keyword evidence="5" id="KW-0967">Endosome</keyword>
<evidence type="ECO:0000256" key="6">
    <source>
        <dbReference type="ARBA" id="ARBA00023136"/>
    </source>
</evidence>
<keyword evidence="6" id="KW-0472">Membrane</keyword>
<dbReference type="FunFam" id="1.25.40.20:FF:000057">
    <property type="entry name" value="Ankyrin repeat domain-containing protein 13B"/>
    <property type="match status" value="1"/>
</dbReference>
<evidence type="ECO:0000259" key="10">
    <source>
        <dbReference type="Pfam" id="PF11904"/>
    </source>
</evidence>
<evidence type="ECO:0000256" key="9">
    <source>
        <dbReference type="SAM" id="MobiDB-lite"/>
    </source>
</evidence>
<dbReference type="PANTHER" id="PTHR12447:SF3">
    <property type="entry name" value="ANKYRIN REPEAT DOMAIN-CONTAINING PROTEIN 13B"/>
    <property type="match status" value="1"/>
</dbReference>
<dbReference type="SMART" id="SM00248">
    <property type="entry name" value="ANK"/>
    <property type="match status" value="3"/>
</dbReference>
<dbReference type="EMBL" id="JABWUV010000017">
    <property type="protein sequence ID" value="KAF6296155.1"/>
    <property type="molecule type" value="Genomic_DNA"/>
</dbReference>
<feature type="domain" description="Ankyrin repeat" evidence="10">
    <location>
        <begin position="163"/>
        <end position="477"/>
    </location>
</feature>
<feature type="region of interest" description="Disordered" evidence="9">
    <location>
        <begin position="521"/>
        <end position="600"/>
    </location>
</feature>
<evidence type="ECO:0000256" key="8">
    <source>
        <dbReference type="PROSITE-ProRule" id="PRU00023"/>
    </source>
</evidence>
<evidence type="ECO:0000256" key="2">
    <source>
        <dbReference type="ARBA" id="ARBA00004603"/>
    </source>
</evidence>
<dbReference type="SMART" id="SM00726">
    <property type="entry name" value="UIM"/>
    <property type="match status" value="2"/>
</dbReference>
<dbReference type="Pfam" id="PF11904">
    <property type="entry name" value="ANKRD13_C"/>
    <property type="match status" value="1"/>
</dbReference>
<dbReference type="PROSITE" id="PS50297">
    <property type="entry name" value="ANK_REP_REGION"/>
    <property type="match status" value="1"/>
</dbReference>
<dbReference type="Proteomes" id="UP000527355">
    <property type="component" value="Unassembled WGS sequence"/>
</dbReference>
<sequence>MIPAAAAARKGPEGKYPLHYLVWHNRHRELEKEVRAGQVDIEQLDPRGRTPLHLATTLGHLECARVLLAHGADVGRENRSGWTVLQEAVSTRDLELVQLVLRYRDYQRVVKRLAGIPVLLEKLRKAQDFYVEMKWEFTSWVPLVSKICPSDTYRVWKSGQNLRVDTTLLGFDHMTWQRGNRSFVFRGQDTSAVVMEIDHDRRVVYTETLALAGQDRELLLAAAQPTEEQVLSRLTAPVVTTQLDTKNISFERNKTGILGWRSEKTEVVNGYEAKVYGASNVELITRTRTEHLSEQHKGKVKGCKTPLQSFLGIAEQHGGPQNGTLITQTLSRANPTAITAEEYFNPNFELGNRDMGRPMELTTKTQKFKAKLWLCEEHPLSLCEQVAPIIDLMAVSNALFAKLRDFITLRLPPGFPVKIEIPIFHILNARITFGNLNGCDEPVPSVRGSPSSETPSPASCRGCEISPTLFEAPRGYSVLGGQREAVTHDDDDDLLQFAIQQSLLEAGSEYDQVTIWEALTNSKPGTHPMSCEGRRQDRSNPPTPQHQPATPTAVPSPRPSPGPGSHVFRSYDEQLRLAMELSAREQEERRRRARQEEEELERILRLSLTEQ</sequence>
<dbReference type="SUPFAM" id="SSF48403">
    <property type="entry name" value="Ankyrin repeat"/>
    <property type="match status" value="1"/>
</dbReference>
<dbReference type="GO" id="GO:0140036">
    <property type="term" value="F:ubiquitin-modified protein reader activity"/>
    <property type="evidence" value="ECO:0007669"/>
    <property type="project" value="UniProtKB-ARBA"/>
</dbReference>
<dbReference type="InterPro" id="IPR003903">
    <property type="entry name" value="UIM_dom"/>
</dbReference>
<keyword evidence="3" id="KW-1003">Cell membrane</keyword>
<dbReference type="GO" id="GO:0048471">
    <property type="term" value="C:perinuclear region of cytoplasm"/>
    <property type="evidence" value="ECO:0007669"/>
    <property type="project" value="UniProtKB-ARBA"/>
</dbReference>
<dbReference type="PROSITE" id="PS50088">
    <property type="entry name" value="ANK_REPEAT"/>
    <property type="match status" value="1"/>
</dbReference>
<keyword evidence="8" id="KW-0040">ANK repeat</keyword>
<comment type="subcellular location">
    <subcellularLocation>
        <location evidence="1">Cell membrane</location>
    </subcellularLocation>
    <subcellularLocation>
        <location evidence="2">Late endosome</location>
    </subcellularLocation>
</comment>
<dbReference type="PANTHER" id="PTHR12447">
    <property type="entry name" value="ANKYRIN REPEAT DOMAIN-CONTAINING PROTEIN 13"/>
    <property type="match status" value="1"/>
</dbReference>
<evidence type="ECO:0000256" key="3">
    <source>
        <dbReference type="ARBA" id="ARBA00022475"/>
    </source>
</evidence>
<dbReference type="InterPro" id="IPR055285">
    <property type="entry name" value="ANKRD13_C"/>
</dbReference>
<dbReference type="InterPro" id="IPR002110">
    <property type="entry name" value="Ankyrin_rpt"/>
</dbReference>
<evidence type="ECO:0000256" key="5">
    <source>
        <dbReference type="ARBA" id="ARBA00022753"/>
    </source>
</evidence>